<dbReference type="PROSITE" id="PS00108">
    <property type="entry name" value="PROTEIN_KINASE_ST"/>
    <property type="match status" value="1"/>
</dbReference>
<keyword evidence="5 9" id="KW-0418">Kinase</keyword>
<sequence length="1301" mass="148089">MLSSYDGLHSRDNEQQLRYLTESREHSSSSSQSLVDERKMKSSTDLESLNQVASQRPAQRPISLTRNHSGAYAPVRHPHNHGLPSNPACYKTIPSSATPTPSNSLPTNSSSRSRSNSIRKPWYNRDPALIYQMQEKHYVDRLHKDAENSYYDTNVVPYSEEDSDADSETISLTQPRFNFDQFIDVPSLPFDEQSLANPTYRERLEWHCMLSSVLKGEVMQSEKKRISGISNSAERENPTADLWLGLQAWLHGRLTADQAIIIQEARCEVDAVLKDVINFEVKQGEGHPTAYNQVKSLLDRLDKCEGLYTSSETMVQDKPMYGSPTFTYHAEALLSWYNMVNSVAVETEILKKWIGNDSFDITLRTVQDNVAGIQTSSSFIERILKESSLQKTFEQRSLVSLNRTIHRSKNTIATNADAFAKMHLPSFEDKVLVLINFPTRLIEEVLRMRLAYTKRLKDPTMLIVDSMLDDFKIAIAVAVRVKREYQAIASPLPGWSLPPMVGETYDATLLDSLKFYFKLLNWKLGSGNKAICFKETEILETEWAFLEQHARYIENGNIQMAEQFSLLANRLLLNIQRYVKIQCRGPEKKTESTLNRWYSLLLDNTRLRFRRILRFSRIINSKFENAAEYYIDEGNVHYFVNNLVTRGYFLAYTANLEHDGIYIIGDPSLYDNPEGVKTLLLEFASQEIEHLAVNNSFVLIFSPKNSMVWNGRVADVDIPDFEIDIQPGHVRLVSTNQPGHLENAKSTFESLNNGIVKTTIEYRSSLPRVYKEFLRLSKLCMKLSMTIMDSVATIRKACEGYDCHHLIYYAFTAAAEFGQRVLRFLCIDPARKVEFQQMLVKLSVDWISFICDECDPTDRKTFKWAVTSLEFAMIMTHGTNVLAVDDDIFAKLREKVGKAMALLLSHFDVLGLRTKIAAEAEQERTEAASRMIKRPLVDLKNLLQEDETTKLLHEEMLSHLQELEECRLAKQTQRQFIGRVLDDSVTASKEFLQLASSLSNITMRWQQGRFVRNGTFGSVYAGVNLDTGDLMAVKEIRLQDPHSASTLVKQIQSEMSVLEILDHPNIVTYYGIEVHRDKVYIFMELCQGGSLADLLSHGRIEDETVLRVYVLQLLEGLAYLHGRRIVHRDIKPDNILLDHNGIIKYSDFGTAKVVGQGESASRDTSQDDRTTLNSLVGTPMYMSPEIILGTESGRLGAMDIWGLGCVVLEMVTGMRPWVNMDNEWAIMYHVAAMHKPTMPSPELLSDAGRNFLERCFERDAFKRATAAELLLDPWNSVYQTEAGIDPTTPTSESFMELNGSS</sequence>
<dbReference type="VEuPathDB" id="FungiDB:SJAG_03384"/>
<dbReference type="GeneID" id="7050111"/>
<feature type="compositionally biased region" description="Basic and acidic residues" evidence="7">
    <location>
        <begin position="35"/>
        <end position="44"/>
    </location>
</feature>
<evidence type="ECO:0000313" key="11">
    <source>
        <dbReference type="Proteomes" id="UP000001744"/>
    </source>
</evidence>
<keyword evidence="11" id="KW-1185">Reference proteome</keyword>
<dbReference type="InterPro" id="IPR011009">
    <property type="entry name" value="Kinase-like_dom_sf"/>
</dbReference>
<evidence type="ECO:0000259" key="8">
    <source>
        <dbReference type="PROSITE" id="PS50011"/>
    </source>
</evidence>
<dbReference type="InterPro" id="IPR000719">
    <property type="entry name" value="Prot_kinase_dom"/>
</dbReference>
<dbReference type="PANTHER" id="PTHR48016:SF32">
    <property type="entry name" value="MITOGEN-ACTIVATED PROTEIN KINASE KINASE KINASE 4"/>
    <property type="match status" value="1"/>
</dbReference>
<evidence type="ECO:0000313" key="9">
    <source>
        <dbReference type="EMBL" id="EEB08241.1"/>
    </source>
</evidence>
<dbReference type="SUPFAM" id="SSF56112">
    <property type="entry name" value="Protein kinase-like (PK-like)"/>
    <property type="match status" value="1"/>
</dbReference>
<dbReference type="eggNOG" id="KOG4645">
    <property type="taxonomic scope" value="Eukaryota"/>
</dbReference>
<feature type="domain" description="Protein kinase" evidence="8">
    <location>
        <begin position="1005"/>
        <end position="1275"/>
    </location>
</feature>
<reference evidence="9 11" key="1">
    <citation type="journal article" date="2011" name="Science">
        <title>Comparative functional genomics of the fission yeasts.</title>
        <authorList>
            <person name="Rhind N."/>
            <person name="Chen Z."/>
            <person name="Yassour M."/>
            <person name="Thompson D.A."/>
            <person name="Haas B.J."/>
            <person name="Habib N."/>
            <person name="Wapinski I."/>
            <person name="Roy S."/>
            <person name="Lin M.F."/>
            <person name="Heiman D.I."/>
            <person name="Young S.K."/>
            <person name="Furuya K."/>
            <person name="Guo Y."/>
            <person name="Pidoux A."/>
            <person name="Chen H.M."/>
            <person name="Robbertse B."/>
            <person name="Goldberg J.M."/>
            <person name="Aoki K."/>
            <person name="Bayne E.H."/>
            <person name="Berlin A.M."/>
            <person name="Desjardins C.A."/>
            <person name="Dobbs E."/>
            <person name="Dukaj L."/>
            <person name="Fan L."/>
            <person name="FitzGerald M.G."/>
            <person name="French C."/>
            <person name="Gujja S."/>
            <person name="Hansen K."/>
            <person name="Keifenheim D."/>
            <person name="Levin J.Z."/>
            <person name="Mosher R.A."/>
            <person name="Mueller C.A."/>
            <person name="Pfiffner J."/>
            <person name="Priest M."/>
            <person name="Russ C."/>
            <person name="Smialowska A."/>
            <person name="Swoboda P."/>
            <person name="Sykes S.M."/>
            <person name="Vaughn M."/>
            <person name="Vengrova S."/>
            <person name="Yoder R."/>
            <person name="Zeng Q."/>
            <person name="Allshire R."/>
            <person name="Baulcombe D."/>
            <person name="Birren B.W."/>
            <person name="Brown W."/>
            <person name="Ekwall K."/>
            <person name="Kellis M."/>
            <person name="Leatherwood J."/>
            <person name="Levin H."/>
            <person name="Margalit H."/>
            <person name="Martienssen R."/>
            <person name="Nieduszynski C.A."/>
            <person name="Spatafora J.W."/>
            <person name="Friedman N."/>
            <person name="Dalgaard J.Z."/>
            <person name="Baumann P."/>
            <person name="Niki H."/>
            <person name="Regev A."/>
            <person name="Nusbaum C."/>
        </authorList>
    </citation>
    <scope>NUCLEOTIDE SEQUENCE [LARGE SCALE GENOMIC DNA]</scope>
    <source>
        <strain evidence="11">yFS275 / FY16936</strain>
    </source>
</reference>
<dbReference type="CDD" id="cd06626">
    <property type="entry name" value="STKc_MEKK4"/>
    <property type="match status" value="1"/>
</dbReference>
<feature type="compositionally biased region" description="Basic and acidic residues" evidence="7">
    <location>
        <begin position="8"/>
        <end position="27"/>
    </location>
</feature>
<keyword evidence="4" id="KW-0547">Nucleotide-binding</keyword>
<dbReference type="InterPro" id="IPR008271">
    <property type="entry name" value="Ser/Thr_kinase_AS"/>
</dbReference>
<proteinExistence type="inferred from homology"/>
<dbReference type="HOGENOM" id="CLU_001999_2_0_1"/>
<dbReference type="PANTHER" id="PTHR48016">
    <property type="entry name" value="MAP KINASE KINASE KINASE SSK2-RELATED-RELATED"/>
    <property type="match status" value="1"/>
</dbReference>
<evidence type="ECO:0000313" key="10">
    <source>
        <dbReference type="JaponicusDB" id="SJAG_03384"/>
    </source>
</evidence>
<accession>B6K434</accession>
<evidence type="ECO:0000256" key="5">
    <source>
        <dbReference type="ARBA" id="ARBA00022777"/>
    </source>
</evidence>
<feature type="compositionally biased region" description="Polar residues" evidence="7">
    <location>
        <begin position="45"/>
        <end position="68"/>
    </location>
</feature>
<dbReference type="OrthoDB" id="1043025at2759"/>
<feature type="region of interest" description="Disordered" evidence="7">
    <location>
        <begin position="1"/>
        <end position="120"/>
    </location>
</feature>
<dbReference type="GO" id="GO:1990315">
    <property type="term" value="C:Mcs4 RR-MAPKKK complex"/>
    <property type="evidence" value="ECO:0007669"/>
    <property type="project" value="EnsemblFungi"/>
</dbReference>
<dbReference type="EMBL" id="KE651167">
    <property type="protein sequence ID" value="EEB08241.1"/>
    <property type="molecule type" value="Genomic_DNA"/>
</dbReference>
<evidence type="ECO:0000256" key="6">
    <source>
        <dbReference type="ARBA" id="ARBA00022840"/>
    </source>
</evidence>
<dbReference type="InterPro" id="IPR050538">
    <property type="entry name" value="MAP_kinase_kinase_kinase"/>
</dbReference>
<keyword evidence="6" id="KW-0067">ATP-binding</keyword>
<dbReference type="STRING" id="402676.B6K434"/>
<dbReference type="Pfam" id="PF00069">
    <property type="entry name" value="Pkinase"/>
    <property type="match status" value="1"/>
</dbReference>
<evidence type="ECO:0000256" key="2">
    <source>
        <dbReference type="ARBA" id="ARBA00022527"/>
    </source>
</evidence>
<evidence type="ECO:0000256" key="1">
    <source>
        <dbReference type="ARBA" id="ARBA00006529"/>
    </source>
</evidence>
<feature type="compositionally biased region" description="Low complexity" evidence="7">
    <location>
        <begin position="95"/>
        <end position="119"/>
    </location>
</feature>
<keyword evidence="3" id="KW-0808">Transferase</keyword>
<gene>
    <name evidence="10" type="primary">wis4</name>
    <name evidence="9" type="ORF">SJAG_03384</name>
</gene>
<evidence type="ECO:0000256" key="7">
    <source>
        <dbReference type="SAM" id="MobiDB-lite"/>
    </source>
</evidence>
<dbReference type="OMA" id="PPCVDEN"/>
<name>B6K434_SCHJY</name>
<comment type="similarity">
    <text evidence="1">Belongs to the protein kinase superfamily. STE Ser/Thr protein kinase family. MAP kinase kinase kinase subfamily.</text>
</comment>
<dbReference type="RefSeq" id="XP_002174534.1">
    <property type="nucleotide sequence ID" value="XM_002174498.2"/>
</dbReference>
<dbReference type="GO" id="GO:0038066">
    <property type="term" value="P:p38MAPK cascade"/>
    <property type="evidence" value="ECO:0000318"/>
    <property type="project" value="GO_Central"/>
</dbReference>
<protein>
    <submittedName>
        <fullName evidence="9">STE/STE11 protein kinase</fullName>
    </submittedName>
</protein>
<dbReference type="GO" id="GO:0008349">
    <property type="term" value="F:MAP kinase kinase kinase kinase activity"/>
    <property type="evidence" value="ECO:0007669"/>
    <property type="project" value="EnsemblFungi"/>
</dbReference>
<dbReference type="Gene3D" id="1.10.510.10">
    <property type="entry name" value="Transferase(Phosphotransferase) domain 1"/>
    <property type="match status" value="1"/>
</dbReference>
<dbReference type="SMART" id="SM00220">
    <property type="entry name" value="S_TKc"/>
    <property type="match status" value="1"/>
</dbReference>
<dbReference type="GO" id="GO:0004709">
    <property type="term" value="F:MAP kinase kinase kinase activity"/>
    <property type="evidence" value="ECO:0007669"/>
    <property type="project" value="EnsemblFungi"/>
</dbReference>
<dbReference type="JaponicusDB" id="SJAG_03384">
    <property type="gene designation" value="wis4"/>
</dbReference>
<dbReference type="Proteomes" id="UP000001744">
    <property type="component" value="Unassembled WGS sequence"/>
</dbReference>
<keyword evidence="2" id="KW-0723">Serine/threonine-protein kinase</keyword>
<dbReference type="PROSITE" id="PS50011">
    <property type="entry name" value="PROTEIN_KINASE_DOM"/>
    <property type="match status" value="1"/>
</dbReference>
<dbReference type="GO" id="GO:0005524">
    <property type="term" value="F:ATP binding"/>
    <property type="evidence" value="ECO:0007669"/>
    <property type="project" value="UniProtKB-KW"/>
</dbReference>
<evidence type="ECO:0000256" key="4">
    <source>
        <dbReference type="ARBA" id="ARBA00022741"/>
    </source>
</evidence>
<organism evidence="9 11">
    <name type="scientific">Schizosaccharomyces japonicus (strain yFS275 / FY16936)</name>
    <name type="common">Fission yeast</name>
    <dbReference type="NCBI Taxonomy" id="402676"/>
    <lineage>
        <taxon>Eukaryota</taxon>
        <taxon>Fungi</taxon>
        <taxon>Dikarya</taxon>
        <taxon>Ascomycota</taxon>
        <taxon>Taphrinomycotina</taxon>
        <taxon>Schizosaccharomycetes</taxon>
        <taxon>Schizosaccharomycetales</taxon>
        <taxon>Schizosaccharomycetaceae</taxon>
        <taxon>Schizosaccharomyces</taxon>
    </lineage>
</organism>
<evidence type="ECO:0000256" key="3">
    <source>
        <dbReference type="ARBA" id="ARBA00022679"/>
    </source>
</evidence>